<accession>A0A0S4JFE2</accession>
<gene>
    <name evidence="2" type="ORF">BSAL_25570</name>
</gene>
<evidence type="ECO:0000313" key="3">
    <source>
        <dbReference type="Proteomes" id="UP000051952"/>
    </source>
</evidence>
<feature type="domain" description="F-box/LRR-repeat protein 15-like leucin rich repeat" evidence="1">
    <location>
        <begin position="40"/>
        <end position="172"/>
    </location>
</feature>
<organism evidence="2 3">
    <name type="scientific">Bodo saltans</name>
    <name type="common">Flagellated protozoan</name>
    <dbReference type="NCBI Taxonomy" id="75058"/>
    <lineage>
        <taxon>Eukaryota</taxon>
        <taxon>Discoba</taxon>
        <taxon>Euglenozoa</taxon>
        <taxon>Kinetoplastea</taxon>
        <taxon>Metakinetoplastina</taxon>
        <taxon>Eubodonida</taxon>
        <taxon>Bodonidae</taxon>
        <taxon>Bodo</taxon>
    </lineage>
</organism>
<keyword evidence="2" id="KW-0675">Receptor</keyword>
<dbReference type="PANTHER" id="PTHR13318">
    <property type="entry name" value="PARTNER OF PAIRED, ISOFORM B-RELATED"/>
    <property type="match status" value="1"/>
</dbReference>
<evidence type="ECO:0000259" key="1">
    <source>
        <dbReference type="Pfam" id="PF25372"/>
    </source>
</evidence>
<dbReference type="SUPFAM" id="SSF52047">
    <property type="entry name" value="RNI-like"/>
    <property type="match status" value="1"/>
</dbReference>
<protein>
    <submittedName>
        <fullName evidence="2">Receptor-type protein kinase, putative</fullName>
    </submittedName>
</protein>
<dbReference type="GO" id="GO:0019005">
    <property type="term" value="C:SCF ubiquitin ligase complex"/>
    <property type="evidence" value="ECO:0007669"/>
    <property type="project" value="TreeGrafter"/>
</dbReference>
<proteinExistence type="predicted"/>
<dbReference type="PANTHER" id="PTHR13318:SF190">
    <property type="entry name" value="PARTNER OF PAIRED, ISOFORM B"/>
    <property type="match status" value="1"/>
</dbReference>
<dbReference type="Pfam" id="PF25372">
    <property type="entry name" value="DUF7885"/>
    <property type="match status" value="1"/>
</dbReference>
<dbReference type="VEuPathDB" id="TriTrypDB:BSAL_25570"/>
<dbReference type="Gene3D" id="3.80.10.10">
    <property type="entry name" value="Ribonuclease Inhibitor"/>
    <property type="match status" value="1"/>
</dbReference>
<keyword evidence="3" id="KW-1185">Reference proteome</keyword>
<dbReference type="Proteomes" id="UP000051952">
    <property type="component" value="Unassembled WGS sequence"/>
</dbReference>
<dbReference type="AlphaFoldDB" id="A0A0S4JFE2"/>
<keyword evidence="2" id="KW-0418">Kinase</keyword>
<dbReference type="GO" id="GO:0031146">
    <property type="term" value="P:SCF-dependent proteasomal ubiquitin-dependent protein catabolic process"/>
    <property type="evidence" value="ECO:0007669"/>
    <property type="project" value="TreeGrafter"/>
</dbReference>
<evidence type="ECO:0000313" key="2">
    <source>
        <dbReference type="EMBL" id="CUG90215.1"/>
    </source>
</evidence>
<dbReference type="InterPro" id="IPR057207">
    <property type="entry name" value="FBXL15_LRR"/>
</dbReference>
<dbReference type="InterPro" id="IPR006553">
    <property type="entry name" value="Leu-rich_rpt_Cys-con_subtyp"/>
</dbReference>
<dbReference type="InterPro" id="IPR032675">
    <property type="entry name" value="LRR_dom_sf"/>
</dbReference>
<keyword evidence="2" id="KW-0808">Transferase</keyword>
<sequence>MPPWASHSPRDDVRDDQLRFSSCAVLTSVVSPRSISSTPIVSMTSQSSRLRSLQHLDVSGLILQQCAAQLPSLASLQRLDMSHCCDLLASDLCTILALSHLTHLNLWYCSGAPDTVLSSIALLYELRYLNLRGCGSISDEGLTHLFALEKLECLHISFCMRITDAFIEAFQKYVRTVVRETFTFPTCQFVGAWRSSGRPLRCG</sequence>
<dbReference type="OrthoDB" id="550575at2759"/>
<name>A0A0S4JFE2_BODSA</name>
<reference evidence="3" key="1">
    <citation type="submission" date="2015-09" db="EMBL/GenBank/DDBJ databases">
        <authorList>
            <consortium name="Pathogen Informatics"/>
        </authorList>
    </citation>
    <scope>NUCLEOTIDE SEQUENCE [LARGE SCALE GENOMIC DNA]</scope>
    <source>
        <strain evidence="3">Lake Konstanz</strain>
    </source>
</reference>
<dbReference type="EMBL" id="CYKH01001804">
    <property type="protein sequence ID" value="CUG90215.1"/>
    <property type="molecule type" value="Genomic_DNA"/>
</dbReference>
<dbReference type="GO" id="GO:0016301">
    <property type="term" value="F:kinase activity"/>
    <property type="evidence" value="ECO:0007669"/>
    <property type="project" value="UniProtKB-KW"/>
</dbReference>
<dbReference type="SMART" id="SM00367">
    <property type="entry name" value="LRR_CC"/>
    <property type="match status" value="3"/>
</dbReference>